<gene>
    <name evidence="1" type="ORF">RU86_GL002279</name>
</gene>
<reference evidence="1 2" key="1">
    <citation type="submission" date="2014-12" db="EMBL/GenBank/DDBJ databases">
        <title>Draft genome sequences of 10 type strains of Lactococcus.</title>
        <authorList>
            <person name="Sun Z."/>
            <person name="Zhong Z."/>
            <person name="Liu W."/>
            <person name="Zhang W."/>
            <person name="Zhang H."/>
        </authorList>
    </citation>
    <scope>NUCLEOTIDE SEQUENCE [LARGE SCALE GENOMIC DNA]</scope>
    <source>
        <strain evidence="1 2">DSM 6634</strain>
    </source>
</reference>
<dbReference type="AlphaFoldDB" id="A0A2A5S011"/>
<evidence type="ECO:0000313" key="1">
    <source>
        <dbReference type="EMBL" id="PCS06836.1"/>
    </source>
</evidence>
<keyword evidence="2" id="KW-1185">Reference proteome</keyword>
<dbReference type="Proteomes" id="UP000218282">
    <property type="component" value="Unassembled WGS sequence"/>
</dbReference>
<dbReference type="EMBL" id="JXJW01000009">
    <property type="protein sequence ID" value="PCS06836.1"/>
    <property type="molecule type" value="Genomic_DNA"/>
</dbReference>
<name>A0A2A5S011_9LACT</name>
<accession>A0A2A5S011</accession>
<dbReference type="RefSeq" id="WP_096814441.1">
    <property type="nucleotide sequence ID" value="NZ_JXJW01000009.1"/>
</dbReference>
<protein>
    <submittedName>
        <fullName evidence="1">Uncharacterized protein</fullName>
    </submittedName>
</protein>
<proteinExistence type="predicted"/>
<comment type="caution">
    <text evidence="1">The sequence shown here is derived from an EMBL/GenBank/DDBJ whole genome shotgun (WGS) entry which is preliminary data.</text>
</comment>
<evidence type="ECO:0000313" key="2">
    <source>
        <dbReference type="Proteomes" id="UP000218282"/>
    </source>
</evidence>
<organism evidence="1 2">
    <name type="scientific">Pseudolactococcus piscium</name>
    <dbReference type="NCBI Taxonomy" id="1364"/>
    <lineage>
        <taxon>Bacteria</taxon>
        <taxon>Bacillati</taxon>
        <taxon>Bacillota</taxon>
        <taxon>Bacilli</taxon>
        <taxon>Lactobacillales</taxon>
        <taxon>Streptococcaceae</taxon>
        <taxon>Pseudolactococcus</taxon>
    </lineage>
</organism>
<sequence length="74" mass="8573">MIVIVKWGDVPEHILANAREGVYGTGRIVRDDYEIEIHENLLNTNLISKIVHEASELSNEELDILIDRLRELYD</sequence>